<evidence type="ECO:0000313" key="1">
    <source>
        <dbReference type="EMBL" id="MBY8877297.1"/>
    </source>
</evidence>
<dbReference type="Proteomes" id="UP000778578">
    <property type="component" value="Unassembled WGS sequence"/>
</dbReference>
<dbReference type="EMBL" id="JAINZZ010000005">
    <property type="protein sequence ID" value="MBY8877297.1"/>
    <property type="molecule type" value="Genomic_DNA"/>
</dbReference>
<proteinExistence type="predicted"/>
<protein>
    <submittedName>
        <fullName evidence="1">Uncharacterized protein</fullName>
    </submittedName>
</protein>
<reference evidence="1 2" key="1">
    <citation type="submission" date="2021-08" db="EMBL/GenBank/DDBJ databases">
        <title>WGS of actinomycetes from Thailand.</title>
        <authorList>
            <person name="Thawai C."/>
        </authorList>
    </citation>
    <scope>NUCLEOTIDE SEQUENCE [LARGE SCALE GENOMIC DNA]</scope>
    <source>
        <strain evidence="1 2">PLK6-54</strain>
    </source>
</reference>
<accession>A0ABS7Q2E0</accession>
<comment type="caution">
    <text evidence="1">The sequence shown here is derived from an EMBL/GenBank/DDBJ whole genome shotgun (WGS) entry which is preliminary data.</text>
</comment>
<dbReference type="RefSeq" id="WP_222961451.1">
    <property type="nucleotide sequence ID" value="NZ_JAINZZ010000005.1"/>
</dbReference>
<keyword evidence="2" id="KW-1185">Reference proteome</keyword>
<sequence>MASDAERRLEEMGWPLEEVDFGREDDPDLGGCAVAGVVRNEGIRVRIAVRPGISEEFRADFAAWAERRVEGFMDHGPVPDGWQRRCDGNWQIWGRRVELPPM</sequence>
<name>A0ABS7Q2E0_9ACTN</name>
<organism evidence="1 2">
    <name type="scientific">Actinacidiphila acidipaludis</name>
    <dbReference type="NCBI Taxonomy" id="2873382"/>
    <lineage>
        <taxon>Bacteria</taxon>
        <taxon>Bacillati</taxon>
        <taxon>Actinomycetota</taxon>
        <taxon>Actinomycetes</taxon>
        <taxon>Kitasatosporales</taxon>
        <taxon>Streptomycetaceae</taxon>
        <taxon>Actinacidiphila</taxon>
    </lineage>
</organism>
<evidence type="ECO:0000313" key="2">
    <source>
        <dbReference type="Proteomes" id="UP000778578"/>
    </source>
</evidence>
<gene>
    <name evidence="1" type="ORF">K7862_06515</name>
</gene>